<reference evidence="2 3" key="1">
    <citation type="journal article" date="2019" name="Environ. Microbiol.">
        <title>At the nexus of three kingdoms: the genome of the mycorrhizal fungus Gigaspora margarita provides insights into plant, endobacterial and fungal interactions.</title>
        <authorList>
            <person name="Venice F."/>
            <person name="Ghignone S."/>
            <person name="Salvioli di Fossalunga A."/>
            <person name="Amselem J."/>
            <person name="Novero M."/>
            <person name="Xianan X."/>
            <person name="Sedzielewska Toro K."/>
            <person name="Morin E."/>
            <person name="Lipzen A."/>
            <person name="Grigoriev I.V."/>
            <person name="Henrissat B."/>
            <person name="Martin F.M."/>
            <person name="Bonfante P."/>
        </authorList>
    </citation>
    <scope>NUCLEOTIDE SEQUENCE [LARGE SCALE GENOMIC DNA]</scope>
    <source>
        <strain evidence="2 3">BEG34</strain>
    </source>
</reference>
<dbReference type="AlphaFoldDB" id="A0A8H4A8S6"/>
<name>A0A8H4A8S6_GIGMA</name>
<organism evidence="2 3">
    <name type="scientific">Gigaspora margarita</name>
    <dbReference type="NCBI Taxonomy" id="4874"/>
    <lineage>
        <taxon>Eukaryota</taxon>
        <taxon>Fungi</taxon>
        <taxon>Fungi incertae sedis</taxon>
        <taxon>Mucoromycota</taxon>
        <taxon>Glomeromycotina</taxon>
        <taxon>Glomeromycetes</taxon>
        <taxon>Diversisporales</taxon>
        <taxon>Gigasporaceae</taxon>
        <taxon>Gigaspora</taxon>
    </lineage>
</organism>
<feature type="compositionally biased region" description="Basic and acidic residues" evidence="1">
    <location>
        <begin position="76"/>
        <end position="88"/>
    </location>
</feature>
<gene>
    <name evidence="2" type="ORF">F8M41_002041</name>
</gene>
<keyword evidence="3" id="KW-1185">Reference proteome</keyword>
<feature type="compositionally biased region" description="Acidic residues" evidence="1">
    <location>
        <begin position="89"/>
        <end position="100"/>
    </location>
</feature>
<evidence type="ECO:0000313" key="3">
    <source>
        <dbReference type="Proteomes" id="UP000439903"/>
    </source>
</evidence>
<dbReference type="EMBL" id="WTPW01001171">
    <property type="protein sequence ID" value="KAF0451417.1"/>
    <property type="molecule type" value="Genomic_DNA"/>
</dbReference>
<comment type="caution">
    <text evidence="2">The sequence shown here is derived from an EMBL/GenBank/DDBJ whole genome shotgun (WGS) entry which is preliminary data.</text>
</comment>
<sequence>MDLKKKKTTYIYCYGNNFDILNKWFGIGKLHIDNMDYIISINGHSYNIYKGDKKFFLQEIKEVKIRIKNKLENDKNYNINKDDENKDSESEDDEYVDENEDYKNNNYMNEVY</sequence>
<protein>
    <submittedName>
        <fullName evidence="2">Uncharacterized protein</fullName>
    </submittedName>
</protein>
<accession>A0A8H4A8S6</accession>
<proteinExistence type="predicted"/>
<evidence type="ECO:0000256" key="1">
    <source>
        <dbReference type="SAM" id="MobiDB-lite"/>
    </source>
</evidence>
<dbReference type="Proteomes" id="UP000439903">
    <property type="component" value="Unassembled WGS sequence"/>
</dbReference>
<evidence type="ECO:0000313" key="2">
    <source>
        <dbReference type="EMBL" id="KAF0451417.1"/>
    </source>
</evidence>
<feature type="region of interest" description="Disordered" evidence="1">
    <location>
        <begin position="76"/>
        <end position="112"/>
    </location>
</feature>
<dbReference type="OrthoDB" id="10622524at2759"/>